<sequence>MNNDVDIELFDPDSDGDSDITIKEYDIVSSPNDFNVLSYFNFIEAGSIVIPGFQRNYVWDVRKASKLIESVLMGLPIPQIFLYEEAKNRFLVIDGQQRLMTIYYFMCGRFPKRDARAKIRAIFNEKGRLEKSDLEDDALFSTFKLSFNPDGAASPYQGLTYASLGDLKSTFDLRTIRNIMVKQVRPDDDKSSIFELFNRLNTGGINLSPQEIRMSLFYGDFMRLAIQLNENENWRKILGSGPDQRQKDVEIILRIFALSENYENFKKPLSKFINEYCRKMKNHSDENGLYTQCFTAFSECLADIDRNLFLEPKSKRVSVPIIEACFAWSTANALNEKDATLIRRFDDQYIIDLRKHPRFEDLFTGKTTDVDSVKGRMLLAVE</sequence>
<accession>A0A939DJ65</accession>
<name>A0A939DJ65_9GAMM</name>
<dbReference type="InterPro" id="IPR004919">
    <property type="entry name" value="GmrSD_N"/>
</dbReference>
<dbReference type="Pfam" id="PF03235">
    <property type="entry name" value="GmrSD_N"/>
    <property type="match status" value="1"/>
</dbReference>
<evidence type="ECO:0000259" key="1">
    <source>
        <dbReference type="Pfam" id="PF03235"/>
    </source>
</evidence>
<dbReference type="EMBL" id="JAFKCZ010000014">
    <property type="protein sequence ID" value="MBN7798432.1"/>
    <property type="molecule type" value="Genomic_DNA"/>
</dbReference>
<evidence type="ECO:0000313" key="2">
    <source>
        <dbReference type="EMBL" id="MBN7798432.1"/>
    </source>
</evidence>
<gene>
    <name evidence="2" type="ORF">JYP50_17660</name>
</gene>
<dbReference type="Proteomes" id="UP000664303">
    <property type="component" value="Unassembled WGS sequence"/>
</dbReference>
<feature type="domain" description="GmrSD restriction endonucleases N-terminal" evidence="1">
    <location>
        <begin position="39"/>
        <end position="217"/>
    </location>
</feature>
<dbReference type="PANTHER" id="PTHR39639:SF1">
    <property type="entry name" value="DUF262 DOMAIN-CONTAINING PROTEIN"/>
    <property type="match status" value="1"/>
</dbReference>
<organism evidence="2 3">
    <name type="scientific">Parahaliea mediterranea</name>
    <dbReference type="NCBI Taxonomy" id="651086"/>
    <lineage>
        <taxon>Bacteria</taxon>
        <taxon>Pseudomonadati</taxon>
        <taxon>Pseudomonadota</taxon>
        <taxon>Gammaproteobacteria</taxon>
        <taxon>Cellvibrionales</taxon>
        <taxon>Halieaceae</taxon>
        <taxon>Parahaliea</taxon>
    </lineage>
</organism>
<reference evidence="2" key="1">
    <citation type="submission" date="2021-02" db="EMBL/GenBank/DDBJ databases">
        <title>PHA producing bacteria isolated from coastal sediment in Guangdong, Shenzhen.</title>
        <authorList>
            <person name="Zheng W."/>
            <person name="Yu S."/>
            <person name="Huang Y."/>
        </authorList>
    </citation>
    <scope>NUCLEOTIDE SEQUENCE</scope>
    <source>
        <strain evidence="2">TN14-10</strain>
    </source>
</reference>
<protein>
    <submittedName>
        <fullName evidence="2">DUF262 domain-containing protein</fullName>
    </submittedName>
</protein>
<comment type="caution">
    <text evidence="2">The sequence shown here is derived from an EMBL/GenBank/DDBJ whole genome shotgun (WGS) entry which is preliminary data.</text>
</comment>
<dbReference type="PANTHER" id="PTHR39639">
    <property type="entry name" value="CHROMOSOME 16, WHOLE GENOME SHOTGUN SEQUENCE"/>
    <property type="match status" value="1"/>
</dbReference>
<proteinExistence type="predicted"/>
<dbReference type="RefSeq" id="WP_206561874.1">
    <property type="nucleotide sequence ID" value="NZ_JAFKCZ010000014.1"/>
</dbReference>
<evidence type="ECO:0000313" key="3">
    <source>
        <dbReference type="Proteomes" id="UP000664303"/>
    </source>
</evidence>
<dbReference type="AlphaFoldDB" id="A0A939DJ65"/>
<keyword evidence="3" id="KW-1185">Reference proteome</keyword>